<comment type="catalytic activity">
    <reaction evidence="1">
        <text>S-ubiquitinyl-[E2 ubiquitin-conjugating enzyme]-L-cysteine + [acceptor protein]-L-lysine = [E2 ubiquitin-conjugating enzyme]-L-cysteine + N(6)-ubiquitinyl-[acceptor protein]-L-lysine.</text>
        <dbReference type="EC" id="2.3.2.27"/>
    </reaction>
</comment>
<evidence type="ECO:0000256" key="7">
    <source>
        <dbReference type="ARBA" id="ARBA00022833"/>
    </source>
</evidence>
<feature type="domain" description="RING-type" evidence="10">
    <location>
        <begin position="297"/>
        <end position="338"/>
    </location>
</feature>
<evidence type="ECO:0000313" key="12">
    <source>
        <dbReference type="Proteomes" id="UP001146793"/>
    </source>
</evidence>
<dbReference type="SUPFAM" id="SSF57850">
    <property type="entry name" value="RING/U-box"/>
    <property type="match status" value="1"/>
</dbReference>
<feature type="compositionally biased region" description="Basic residues" evidence="9">
    <location>
        <begin position="205"/>
        <end position="229"/>
    </location>
</feature>
<evidence type="ECO:0000256" key="3">
    <source>
        <dbReference type="ARBA" id="ARBA00022679"/>
    </source>
</evidence>
<feature type="compositionally biased region" description="Polar residues" evidence="9">
    <location>
        <begin position="110"/>
        <end position="123"/>
    </location>
</feature>
<comment type="caution">
    <text evidence="11">The sequence shown here is derived from an EMBL/GenBank/DDBJ whole genome shotgun (WGS) entry which is preliminary data.</text>
</comment>
<gene>
    <name evidence="11" type="ORF">M0812_10371</name>
</gene>
<dbReference type="PROSITE" id="PS50089">
    <property type="entry name" value="ZF_RING_2"/>
    <property type="match status" value="1"/>
</dbReference>
<evidence type="ECO:0000256" key="8">
    <source>
        <dbReference type="PROSITE-ProRule" id="PRU00175"/>
    </source>
</evidence>
<dbReference type="PANTHER" id="PTHR22937">
    <property type="entry name" value="E3 UBIQUITIN-PROTEIN LIGASE RNF165"/>
    <property type="match status" value="1"/>
</dbReference>
<dbReference type="CDD" id="cd16454">
    <property type="entry name" value="RING-H2_PA-TM-RING"/>
    <property type="match status" value="1"/>
</dbReference>
<name>A0AAV7ZTB3_9EUKA</name>
<proteinExistence type="predicted"/>
<keyword evidence="7" id="KW-0862">Zinc</keyword>
<dbReference type="Proteomes" id="UP001146793">
    <property type="component" value="Unassembled WGS sequence"/>
</dbReference>
<organism evidence="11 12">
    <name type="scientific">Anaeramoeba flamelloides</name>
    <dbReference type="NCBI Taxonomy" id="1746091"/>
    <lineage>
        <taxon>Eukaryota</taxon>
        <taxon>Metamonada</taxon>
        <taxon>Anaeramoebidae</taxon>
        <taxon>Anaeramoeba</taxon>
    </lineage>
</organism>
<evidence type="ECO:0000313" key="11">
    <source>
        <dbReference type="EMBL" id="KAJ3444515.1"/>
    </source>
</evidence>
<evidence type="ECO:0000256" key="9">
    <source>
        <dbReference type="SAM" id="MobiDB-lite"/>
    </source>
</evidence>
<dbReference type="AlphaFoldDB" id="A0AAV7ZTB3"/>
<dbReference type="SMART" id="SM00184">
    <property type="entry name" value="RING"/>
    <property type="match status" value="1"/>
</dbReference>
<evidence type="ECO:0000256" key="4">
    <source>
        <dbReference type="ARBA" id="ARBA00022723"/>
    </source>
</evidence>
<feature type="compositionally biased region" description="Low complexity" evidence="9">
    <location>
        <begin position="152"/>
        <end position="180"/>
    </location>
</feature>
<dbReference type="InterPro" id="IPR001841">
    <property type="entry name" value="Znf_RING"/>
</dbReference>
<dbReference type="GO" id="GO:0008270">
    <property type="term" value="F:zinc ion binding"/>
    <property type="evidence" value="ECO:0007669"/>
    <property type="project" value="UniProtKB-KW"/>
</dbReference>
<dbReference type="InterPro" id="IPR045191">
    <property type="entry name" value="MBR1/2-like"/>
</dbReference>
<dbReference type="Gene3D" id="3.30.40.10">
    <property type="entry name" value="Zinc/RING finger domain, C3HC4 (zinc finger)"/>
    <property type="match status" value="1"/>
</dbReference>
<sequence length="343" mass="41108">MTFNDEMLAKQLQQQFNNEDYAVNSQQGFGDIYESNSFGIRNDVKEFSNISFINNSPQTFLTPTTGNTKNTPQKPLFSSSSKQQYMTIDKTKVNIVDFTELEANMKKQNRNITNSFQTQNQRQRSFENRRTNTNQNDLPRQTQRQRQRQTQRQRQIQIQRQRQATQITRQKQRNQFNRQNQRQRQRQRQKQSTRQKPRNQFNRQNQRKTKAKRQRSRNLPRNQFNKHHHNNLDLPSQSTLNRLRQNVIRNNNISARSQDQIFRHFGSFSKGLEKEKISQFPVQIYQKGSLPKDQQTCIICYSSYQVGDIIRTLPCLHKFHDQCIDKWLENNNTCPICKYKINK</sequence>
<evidence type="ECO:0000256" key="5">
    <source>
        <dbReference type="ARBA" id="ARBA00022771"/>
    </source>
</evidence>
<evidence type="ECO:0000256" key="1">
    <source>
        <dbReference type="ARBA" id="ARBA00000900"/>
    </source>
</evidence>
<keyword evidence="3" id="KW-0808">Transferase</keyword>
<feature type="compositionally biased region" description="Basic residues" evidence="9">
    <location>
        <begin position="181"/>
        <end position="197"/>
    </location>
</feature>
<evidence type="ECO:0000259" key="10">
    <source>
        <dbReference type="PROSITE" id="PS50089"/>
    </source>
</evidence>
<accession>A0AAV7ZTB3</accession>
<keyword evidence="5 8" id="KW-0863">Zinc-finger</keyword>
<dbReference type="EC" id="2.3.2.27" evidence="2"/>
<keyword evidence="4" id="KW-0479">Metal-binding</keyword>
<reference evidence="11" key="1">
    <citation type="submission" date="2022-08" db="EMBL/GenBank/DDBJ databases">
        <title>Novel sulphate-reducing endosymbionts in the free-living metamonad Anaeramoeba.</title>
        <authorList>
            <person name="Jerlstrom-Hultqvist J."/>
            <person name="Cepicka I."/>
            <person name="Gallot-Lavallee L."/>
            <person name="Salas-Leiva D."/>
            <person name="Curtis B.A."/>
            <person name="Zahonova K."/>
            <person name="Pipaliya S."/>
            <person name="Dacks J."/>
            <person name="Roger A.J."/>
        </authorList>
    </citation>
    <scope>NUCLEOTIDE SEQUENCE</scope>
    <source>
        <strain evidence="11">Busselton2</strain>
    </source>
</reference>
<dbReference type="InterPro" id="IPR013083">
    <property type="entry name" value="Znf_RING/FYVE/PHD"/>
</dbReference>
<protein>
    <recommendedName>
        <fullName evidence="2">RING-type E3 ubiquitin transferase</fullName>
        <ecNumber evidence="2">2.3.2.27</ecNumber>
    </recommendedName>
</protein>
<evidence type="ECO:0000256" key="6">
    <source>
        <dbReference type="ARBA" id="ARBA00022786"/>
    </source>
</evidence>
<dbReference type="GO" id="GO:0061630">
    <property type="term" value="F:ubiquitin protein ligase activity"/>
    <property type="evidence" value="ECO:0007669"/>
    <property type="project" value="UniProtKB-EC"/>
</dbReference>
<feature type="region of interest" description="Disordered" evidence="9">
    <location>
        <begin position="109"/>
        <end position="239"/>
    </location>
</feature>
<dbReference type="Pfam" id="PF13639">
    <property type="entry name" value="zf-RING_2"/>
    <property type="match status" value="1"/>
</dbReference>
<keyword evidence="6" id="KW-0833">Ubl conjugation pathway</keyword>
<dbReference type="PANTHER" id="PTHR22937:SF65">
    <property type="entry name" value="E3 UBIQUITIN-PROTEIN LIGASE ARK2C"/>
    <property type="match status" value="1"/>
</dbReference>
<dbReference type="EMBL" id="JANTQA010000023">
    <property type="protein sequence ID" value="KAJ3444515.1"/>
    <property type="molecule type" value="Genomic_DNA"/>
</dbReference>
<evidence type="ECO:0000256" key="2">
    <source>
        <dbReference type="ARBA" id="ARBA00012483"/>
    </source>
</evidence>
<feature type="region of interest" description="Disordered" evidence="9">
    <location>
        <begin position="61"/>
        <end position="81"/>
    </location>
</feature>